<comment type="function">
    <text evidence="1">A P subtype restriction enzyme that recognizes the double-stranded unmethylated sequence 5'-GATC-3'.</text>
</comment>
<organism evidence="3 4">
    <name type="scientific">Mycoplasma marinum</name>
    <dbReference type="NCBI Taxonomy" id="1937190"/>
    <lineage>
        <taxon>Bacteria</taxon>
        <taxon>Bacillati</taxon>
        <taxon>Mycoplasmatota</taxon>
        <taxon>Mollicutes</taxon>
        <taxon>Mycoplasmataceae</taxon>
        <taxon>Mycoplasma</taxon>
    </lineage>
</organism>
<dbReference type="Proteomes" id="UP000294192">
    <property type="component" value="Unassembled WGS sequence"/>
</dbReference>
<keyword evidence="1" id="KW-0540">Nuclease</keyword>
<feature type="domain" description="Restriction endonuclease type II DpnII-like" evidence="2">
    <location>
        <begin position="22"/>
        <end position="298"/>
    </location>
</feature>
<evidence type="ECO:0000313" key="4">
    <source>
        <dbReference type="Proteomes" id="UP000294192"/>
    </source>
</evidence>
<protein>
    <recommendedName>
        <fullName evidence="1">Type-2 restriction enzyme</fullName>
        <ecNumber evidence="1">3.1.21.4</ecNumber>
    </recommendedName>
</protein>
<dbReference type="InterPro" id="IPR007637">
    <property type="entry name" value="Restrct_endonuc_II_DpnII-like"/>
</dbReference>
<evidence type="ECO:0000256" key="1">
    <source>
        <dbReference type="PIRNR" id="PIRNR016080"/>
    </source>
</evidence>
<reference evidence="3 4" key="1">
    <citation type="submission" date="2018-02" db="EMBL/GenBank/DDBJ databases">
        <title>Mycoplasma marinum and Mycoplasma todarodis sp. nov., moderately halophilic and psychrotolerant mycoplasmas isolated from cephalopods.</title>
        <authorList>
            <person name="Viver T."/>
        </authorList>
    </citation>
    <scope>NUCLEOTIDE SEQUENCE [LARGE SCALE GENOMIC DNA]</scope>
    <source>
        <strain evidence="3 4">PE</strain>
    </source>
</reference>
<dbReference type="InterPro" id="IPR021191">
    <property type="entry name" value="Restrct_endonuc_II_DpnII"/>
</dbReference>
<dbReference type="GO" id="GO:0003677">
    <property type="term" value="F:DNA binding"/>
    <property type="evidence" value="ECO:0007669"/>
    <property type="project" value="UniProtKB-UniRule"/>
</dbReference>
<keyword evidence="1" id="KW-0378">Hydrolase</keyword>
<proteinExistence type="inferred from homology"/>
<accession>A0A4R0XLI3</accession>
<keyword evidence="4" id="KW-1185">Reference proteome</keyword>
<dbReference type="EC" id="3.1.21.4" evidence="1"/>
<dbReference type="EMBL" id="PSZO01000008">
    <property type="protein sequence ID" value="TCG11334.1"/>
    <property type="molecule type" value="Genomic_DNA"/>
</dbReference>
<keyword evidence="1" id="KW-0255">Endonuclease</keyword>
<name>A0A4R0XLI3_9MOLU</name>
<dbReference type="GO" id="GO:0009307">
    <property type="term" value="P:DNA restriction-modification system"/>
    <property type="evidence" value="ECO:0007669"/>
    <property type="project" value="UniProtKB-UniRule"/>
</dbReference>
<evidence type="ECO:0000259" key="2">
    <source>
        <dbReference type="Pfam" id="PF04556"/>
    </source>
</evidence>
<dbReference type="OrthoDB" id="9771872at2"/>
<comment type="similarity">
    <text evidence="1">Belongs to the DpnII type II restriction endonuclease family.</text>
</comment>
<dbReference type="PIRSF" id="PIRSF016080">
    <property type="entry name" value="Restrict_endonuc_II_DpmII"/>
    <property type="match status" value="1"/>
</dbReference>
<dbReference type="GO" id="GO:0009036">
    <property type="term" value="F:type II site-specific deoxyribonuclease activity"/>
    <property type="evidence" value="ECO:0007669"/>
    <property type="project" value="UniProtKB-UniRule"/>
</dbReference>
<comment type="catalytic activity">
    <reaction evidence="1">
        <text>Endonucleolytic cleavage of DNA to give specific double-stranded fragments with terminal 5'-phosphates.</text>
        <dbReference type="EC" id="3.1.21.4"/>
    </reaction>
</comment>
<gene>
    <name evidence="3" type="ORF">C4B24_02165</name>
</gene>
<dbReference type="AlphaFoldDB" id="A0A4R0XLI3"/>
<sequence length="301" mass="34938">MVKVEEKLRKLLWGIMFNKDSFEVIKGNLIKTNRNWKYFTNHEKVMREFERFEQLVVGIGKVNKADFIKKFIEITSSNRELIEITPLLSAVRTTKLLVLDDSQEEKIFDFKSMNPQECISFLEEIGFFNLFNNGPIDLPSYYLGVEVGLDSNGRKNRGGKLMENFVCDKLKESKWNAGEQWMSQVKSRKISELFNVDFQVNIIKNKQFDFVIVSESDIYVIETNFFNSGGSKINSMLGRFKEIGAKCSRDYFSSTHNIHFIWITDGEKLTDDLGGFEEAYNNIEIIMNIENLENGSLNELD</sequence>
<dbReference type="Pfam" id="PF04556">
    <property type="entry name" value="DpnII"/>
    <property type="match status" value="1"/>
</dbReference>
<keyword evidence="1" id="KW-0680">Restriction system</keyword>
<evidence type="ECO:0000313" key="3">
    <source>
        <dbReference type="EMBL" id="TCG11334.1"/>
    </source>
</evidence>
<comment type="caution">
    <text evidence="3">The sequence shown here is derived from an EMBL/GenBank/DDBJ whole genome shotgun (WGS) entry which is preliminary data.</text>
</comment>